<dbReference type="SUPFAM" id="SSF50965">
    <property type="entry name" value="Galactose oxidase, central domain"/>
    <property type="match status" value="1"/>
</dbReference>
<evidence type="ECO:0000256" key="1">
    <source>
        <dbReference type="ARBA" id="ARBA00022729"/>
    </source>
</evidence>
<dbReference type="Pfam" id="PF14312">
    <property type="entry name" value="FG-GAP_2"/>
    <property type="match status" value="7"/>
</dbReference>
<gene>
    <name evidence="4" type="ORF">Pla163_37790</name>
</gene>
<evidence type="ECO:0000256" key="2">
    <source>
        <dbReference type="ARBA" id="ARBA00022737"/>
    </source>
</evidence>
<name>A0A518D581_9BACT</name>
<protein>
    <recommendedName>
        <fullName evidence="6">FG-GAP repeat protein</fullName>
    </recommendedName>
</protein>
<dbReference type="OrthoDB" id="291134at2"/>
<keyword evidence="5" id="KW-1185">Reference proteome</keyword>
<accession>A0A518D581</accession>
<organism evidence="4 5">
    <name type="scientific">Rohdeia mirabilis</name>
    <dbReference type="NCBI Taxonomy" id="2528008"/>
    <lineage>
        <taxon>Bacteria</taxon>
        <taxon>Pseudomonadati</taxon>
        <taxon>Planctomycetota</taxon>
        <taxon>Planctomycetia</taxon>
        <taxon>Planctomycetia incertae sedis</taxon>
        <taxon>Rohdeia</taxon>
    </lineage>
</organism>
<dbReference type="SMART" id="SM00191">
    <property type="entry name" value="Int_alpha"/>
    <property type="match status" value="6"/>
</dbReference>
<keyword evidence="1" id="KW-0732">Signal</keyword>
<dbReference type="PANTHER" id="PTHR36220">
    <property type="entry name" value="UNNAMED PRODUCT"/>
    <property type="match status" value="1"/>
</dbReference>
<dbReference type="Proteomes" id="UP000319342">
    <property type="component" value="Chromosome"/>
</dbReference>
<dbReference type="EMBL" id="CP036290">
    <property type="protein sequence ID" value="QDU86628.1"/>
    <property type="molecule type" value="Genomic_DNA"/>
</dbReference>
<dbReference type="RefSeq" id="WP_145192205.1">
    <property type="nucleotide sequence ID" value="NZ_CP036290.1"/>
</dbReference>
<evidence type="ECO:0000313" key="5">
    <source>
        <dbReference type="Proteomes" id="UP000319342"/>
    </source>
</evidence>
<reference evidence="4 5" key="1">
    <citation type="submission" date="2019-02" db="EMBL/GenBank/DDBJ databases">
        <title>Deep-cultivation of Planctomycetes and their phenomic and genomic characterization uncovers novel biology.</title>
        <authorList>
            <person name="Wiegand S."/>
            <person name="Jogler M."/>
            <person name="Boedeker C."/>
            <person name="Pinto D."/>
            <person name="Vollmers J."/>
            <person name="Rivas-Marin E."/>
            <person name="Kohn T."/>
            <person name="Peeters S.H."/>
            <person name="Heuer A."/>
            <person name="Rast P."/>
            <person name="Oberbeckmann S."/>
            <person name="Bunk B."/>
            <person name="Jeske O."/>
            <person name="Meyerdierks A."/>
            <person name="Storesund J.E."/>
            <person name="Kallscheuer N."/>
            <person name="Luecker S."/>
            <person name="Lage O.M."/>
            <person name="Pohl T."/>
            <person name="Merkel B.J."/>
            <person name="Hornburger P."/>
            <person name="Mueller R.-W."/>
            <person name="Bruemmer F."/>
            <person name="Labrenz M."/>
            <person name="Spormann A.M."/>
            <person name="Op den Camp H."/>
            <person name="Overmann J."/>
            <person name="Amann R."/>
            <person name="Jetten M.S.M."/>
            <person name="Mascher T."/>
            <person name="Medema M.H."/>
            <person name="Devos D.P."/>
            <person name="Kaster A.-K."/>
            <person name="Ovreas L."/>
            <person name="Rohde M."/>
            <person name="Galperin M.Y."/>
            <person name="Jogler C."/>
        </authorList>
    </citation>
    <scope>NUCLEOTIDE SEQUENCE [LARGE SCALE GENOMIC DNA]</scope>
    <source>
        <strain evidence="4 5">Pla163</strain>
    </source>
</reference>
<dbReference type="AlphaFoldDB" id="A0A518D581"/>
<dbReference type="PANTHER" id="PTHR36220:SF1">
    <property type="entry name" value="GAMMA TUBULIN COMPLEX COMPONENT C-TERMINAL DOMAIN-CONTAINING PROTEIN"/>
    <property type="match status" value="1"/>
</dbReference>
<proteinExistence type="predicted"/>
<evidence type="ECO:0008006" key="6">
    <source>
        <dbReference type="Google" id="ProtNLM"/>
    </source>
</evidence>
<dbReference type="InterPro" id="IPR011043">
    <property type="entry name" value="Gal_Oxase/kelch_b-propeller"/>
</dbReference>
<keyword evidence="3" id="KW-0325">Glycoprotein</keyword>
<dbReference type="InterPro" id="IPR028994">
    <property type="entry name" value="Integrin_alpha_N"/>
</dbReference>
<sequence>MLALALAAALTGTATVPPTIASSDAITQQAYIKASNTDAFDAFGSRVAVSGTTIAIAAYGEDSRAKGVNGDEADNSASGSGAVYVFTRSGSSWIQEAYLKPSNTGYEDAFGASLALDGDTLVVGATLEDSAATTIDGNGADNTADAAGAAYVFVRSGSTWTQQAYLKPSNAQAGDLFGASVDVDGDTVVVGAPNEDSSATGVGGDATNNAAVRSGAAYVFVRSGSTWTQQAYLKASNTDPDDGFGSGVQVDGDTVAVGAKGEDSSAEGIDGDASDNSAPNAGAVYVFARAGTTWSQQAYVKPSNTSFNDIFGASLALSGDLLAIGATGDSSLATGIGGDPLAWGADFSGAVHVFERAGTTWAQDAYLKASNTGAYDQFGIALALDGERLLVGAEGESSRAAGIDGIQSNDGAQSAGAAYLFVRTASSWSQQAYLKASNSSEFDQFGIDVGIDGDTLVVGAPGEDSASVGVGGIQLDENAEDAGAAYAFDVDFWRAVPGCFGNTATIAEPQGVARIGSIVPVAVSGATVGSGILATYFGALGTDGSGCGTPLGAGEELLLQLAPFPRALALAPLVGGNGTAPFPIPNQAVLVGLRLTVQSVLLDTTTFHAEFSSALEFAVRP</sequence>
<dbReference type="Gene3D" id="2.130.10.130">
    <property type="entry name" value="Integrin alpha, N-terminal"/>
    <property type="match status" value="4"/>
</dbReference>
<evidence type="ECO:0000313" key="4">
    <source>
        <dbReference type="EMBL" id="QDU86628.1"/>
    </source>
</evidence>
<dbReference type="InterPro" id="IPR013517">
    <property type="entry name" value="FG-GAP"/>
</dbReference>
<dbReference type="InterPro" id="IPR013519">
    <property type="entry name" value="Int_alpha_beta-p"/>
</dbReference>
<evidence type="ECO:0000256" key="3">
    <source>
        <dbReference type="ARBA" id="ARBA00023180"/>
    </source>
</evidence>
<keyword evidence="2" id="KW-0677">Repeat</keyword>